<protein>
    <submittedName>
        <fullName evidence="1">Uncharacterized protein</fullName>
    </submittedName>
</protein>
<dbReference type="HOGENOM" id="CLU_2698480_0_0_3"/>
<reference evidence="2" key="1">
    <citation type="journal article" date="2011" name="MBio">
        <title>Novel metabolic attributes of the genus Cyanothece, comprising a group of unicellular nitrogen-fixing Cyanobacteria.</title>
        <authorList>
            <person name="Bandyopadhyay A."/>
            <person name="Elvitigala T."/>
            <person name="Welsh E."/>
            <person name="Stockel J."/>
            <person name="Liberton M."/>
            <person name="Min H."/>
            <person name="Sherman L.A."/>
            <person name="Pakrasi H.B."/>
        </authorList>
    </citation>
    <scope>NUCLEOTIDE SEQUENCE [LARGE SCALE GENOMIC DNA]</scope>
    <source>
        <strain evidence="2">PCC 8801</strain>
    </source>
</reference>
<dbReference type="KEGG" id="cyp:PCC8801_0168"/>
<dbReference type="EMBL" id="CP001287">
    <property type="protein sequence ID" value="ACK64272.1"/>
    <property type="molecule type" value="Genomic_DNA"/>
</dbReference>
<evidence type="ECO:0000313" key="2">
    <source>
        <dbReference type="Proteomes" id="UP000008204"/>
    </source>
</evidence>
<organism evidence="1 2">
    <name type="scientific">Rippkaea orientalis (strain PCC 8801 / RF-1)</name>
    <name type="common">Cyanothece sp. (strain PCC 8801)</name>
    <dbReference type="NCBI Taxonomy" id="41431"/>
    <lineage>
        <taxon>Bacteria</taxon>
        <taxon>Bacillati</taxon>
        <taxon>Cyanobacteriota</taxon>
        <taxon>Cyanophyceae</taxon>
        <taxon>Oscillatoriophycideae</taxon>
        <taxon>Chroococcales</taxon>
        <taxon>Aphanothecaceae</taxon>
        <taxon>Rippkaea</taxon>
        <taxon>Rippkaea orientalis</taxon>
    </lineage>
</organism>
<name>B7K1W5_RIPO1</name>
<dbReference type="STRING" id="41431.PCC8801_0168"/>
<dbReference type="AlphaFoldDB" id="B7K1W5"/>
<proteinExistence type="predicted"/>
<sequence>MIIEELFEILKMNNQEIHPQPLKTSAEERAIERLKDEDDPNQWITVIEAEEEIDQEVLDKWLVQRGYKISLQS</sequence>
<keyword evidence="2" id="KW-1185">Reference proteome</keyword>
<accession>B7K1W5</accession>
<gene>
    <name evidence="1" type="ordered locus">PCC8801_0168</name>
</gene>
<dbReference type="Proteomes" id="UP000008204">
    <property type="component" value="Chromosome"/>
</dbReference>
<evidence type="ECO:0000313" key="1">
    <source>
        <dbReference type="EMBL" id="ACK64272.1"/>
    </source>
</evidence>